<evidence type="ECO:0000313" key="2">
    <source>
        <dbReference type="EMBL" id="KAJ4937426.1"/>
    </source>
</evidence>
<feature type="non-terminal residue" evidence="2">
    <location>
        <position position="178"/>
    </location>
</feature>
<feature type="compositionally biased region" description="Basic and acidic residues" evidence="1">
    <location>
        <begin position="7"/>
        <end position="18"/>
    </location>
</feature>
<feature type="region of interest" description="Disordered" evidence="1">
    <location>
        <begin position="144"/>
        <end position="178"/>
    </location>
</feature>
<organism evidence="2 3">
    <name type="scientific">Pogonophryne albipinna</name>
    <dbReference type="NCBI Taxonomy" id="1090488"/>
    <lineage>
        <taxon>Eukaryota</taxon>
        <taxon>Metazoa</taxon>
        <taxon>Chordata</taxon>
        <taxon>Craniata</taxon>
        <taxon>Vertebrata</taxon>
        <taxon>Euteleostomi</taxon>
        <taxon>Actinopterygii</taxon>
        <taxon>Neopterygii</taxon>
        <taxon>Teleostei</taxon>
        <taxon>Neoteleostei</taxon>
        <taxon>Acanthomorphata</taxon>
        <taxon>Eupercaria</taxon>
        <taxon>Perciformes</taxon>
        <taxon>Notothenioidei</taxon>
        <taxon>Pogonophryne</taxon>
    </lineage>
</organism>
<dbReference type="PANTHER" id="PTHR46601">
    <property type="entry name" value="ULP_PROTEASE DOMAIN-CONTAINING PROTEIN"/>
    <property type="match status" value="1"/>
</dbReference>
<feature type="compositionally biased region" description="Polar residues" evidence="1">
    <location>
        <begin position="146"/>
        <end position="169"/>
    </location>
</feature>
<evidence type="ECO:0000313" key="3">
    <source>
        <dbReference type="Proteomes" id="UP001219934"/>
    </source>
</evidence>
<feature type="non-terminal residue" evidence="2">
    <location>
        <position position="1"/>
    </location>
</feature>
<protein>
    <submittedName>
        <fullName evidence="2">Uncharacterized protein</fullName>
    </submittedName>
</protein>
<reference evidence="2" key="1">
    <citation type="submission" date="2022-11" db="EMBL/GenBank/DDBJ databases">
        <title>Chromosome-level genome of Pogonophryne albipinna.</title>
        <authorList>
            <person name="Jo E."/>
        </authorList>
    </citation>
    <scope>NUCLEOTIDE SEQUENCE</scope>
    <source>
        <strain evidence="2">SGF0006</strain>
        <tissue evidence="2">Muscle</tissue>
    </source>
</reference>
<sequence length="178" mass="21248">FEVQAEGMRDRQTMTSKDRTRKYRERLNEDPRRREDLLRERRRNSVPYTWGLKQITWNYSERAHGKGAPDGVGGAVKRMADNHVHGGKDLQNPKDLYEFLINREVENFRFKWIDEREIYYRDLSCFCQYPEMCECFKPTKMRMDDSSNANSDHLQPDSIQKTYAESPSTDVEKNEEHT</sequence>
<evidence type="ECO:0000256" key="1">
    <source>
        <dbReference type="SAM" id="MobiDB-lite"/>
    </source>
</evidence>
<dbReference type="AlphaFoldDB" id="A0AAD6B3S2"/>
<name>A0AAD6B3S2_9TELE</name>
<feature type="region of interest" description="Disordered" evidence="1">
    <location>
        <begin position="1"/>
        <end position="30"/>
    </location>
</feature>
<proteinExistence type="predicted"/>
<dbReference type="Proteomes" id="UP001219934">
    <property type="component" value="Unassembled WGS sequence"/>
</dbReference>
<keyword evidence="3" id="KW-1185">Reference proteome</keyword>
<accession>A0AAD6B3S2</accession>
<dbReference type="PANTHER" id="PTHR46601:SF1">
    <property type="entry name" value="ADF-H DOMAIN-CONTAINING PROTEIN"/>
    <property type="match status" value="1"/>
</dbReference>
<comment type="caution">
    <text evidence="2">The sequence shown here is derived from an EMBL/GenBank/DDBJ whole genome shotgun (WGS) entry which is preliminary data.</text>
</comment>
<dbReference type="EMBL" id="JAPTMU010000010">
    <property type="protein sequence ID" value="KAJ4937426.1"/>
    <property type="molecule type" value="Genomic_DNA"/>
</dbReference>
<gene>
    <name evidence="2" type="ORF">JOQ06_001985</name>
</gene>